<accession>A0A2P8DI74</accession>
<name>A0A2P8DI74_9ACTN</name>
<dbReference type="Proteomes" id="UP000243528">
    <property type="component" value="Unassembled WGS sequence"/>
</dbReference>
<dbReference type="InterPro" id="IPR050490">
    <property type="entry name" value="Bact_solute-bd_prot1"/>
</dbReference>
<protein>
    <submittedName>
        <fullName evidence="2">Carbohydrate ABC transporter substrate-binding protein (CUT1 family)</fullName>
    </submittedName>
</protein>
<dbReference type="PANTHER" id="PTHR43649:SF12">
    <property type="entry name" value="DIACETYLCHITOBIOSE BINDING PROTEIN DASA"/>
    <property type="match status" value="1"/>
</dbReference>
<dbReference type="Gene3D" id="3.40.190.10">
    <property type="entry name" value="Periplasmic binding protein-like II"/>
    <property type="match status" value="1"/>
</dbReference>
<dbReference type="AlphaFoldDB" id="A0A2P8DI74"/>
<feature type="chain" id="PRO_5039221937" evidence="1">
    <location>
        <begin position="20"/>
        <end position="420"/>
    </location>
</feature>
<organism evidence="2 3">
    <name type="scientific">Haloactinopolyspora alba</name>
    <dbReference type="NCBI Taxonomy" id="648780"/>
    <lineage>
        <taxon>Bacteria</taxon>
        <taxon>Bacillati</taxon>
        <taxon>Actinomycetota</taxon>
        <taxon>Actinomycetes</taxon>
        <taxon>Jiangellales</taxon>
        <taxon>Jiangellaceae</taxon>
        <taxon>Haloactinopolyspora</taxon>
    </lineage>
</organism>
<dbReference type="PROSITE" id="PS51257">
    <property type="entry name" value="PROKAR_LIPOPROTEIN"/>
    <property type="match status" value="1"/>
</dbReference>
<feature type="signal peptide" evidence="1">
    <location>
        <begin position="1"/>
        <end position="19"/>
    </location>
</feature>
<comment type="caution">
    <text evidence="2">The sequence shown here is derived from an EMBL/GenBank/DDBJ whole genome shotgun (WGS) entry which is preliminary data.</text>
</comment>
<evidence type="ECO:0000256" key="1">
    <source>
        <dbReference type="SAM" id="SignalP"/>
    </source>
</evidence>
<evidence type="ECO:0000313" key="2">
    <source>
        <dbReference type="EMBL" id="PSK96922.1"/>
    </source>
</evidence>
<dbReference type="OrthoDB" id="2510110at2"/>
<reference evidence="2 3" key="1">
    <citation type="submission" date="2018-03" db="EMBL/GenBank/DDBJ databases">
        <title>Genomic Encyclopedia of Archaeal and Bacterial Type Strains, Phase II (KMG-II): from individual species to whole genera.</title>
        <authorList>
            <person name="Goeker M."/>
        </authorList>
    </citation>
    <scope>NUCLEOTIDE SEQUENCE [LARGE SCALE GENOMIC DNA]</scope>
    <source>
        <strain evidence="2 3">DSM 45211</strain>
    </source>
</reference>
<evidence type="ECO:0000313" key="3">
    <source>
        <dbReference type="Proteomes" id="UP000243528"/>
    </source>
</evidence>
<dbReference type="InterPro" id="IPR006059">
    <property type="entry name" value="SBP"/>
</dbReference>
<keyword evidence="1" id="KW-0732">Signal</keyword>
<dbReference type="CDD" id="cd13585">
    <property type="entry name" value="PBP2_TMBP_like"/>
    <property type="match status" value="1"/>
</dbReference>
<keyword evidence="3" id="KW-1185">Reference proteome</keyword>
<proteinExistence type="predicted"/>
<dbReference type="EMBL" id="PYGE01000024">
    <property type="protein sequence ID" value="PSK96922.1"/>
    <property type="molecule type" value="Genomic_DNA"/>
</dbReference>
<dbReference type="Pfam" id="PF01547">
    <property type="entry name" value="SBP_bac_1"/>
    <property type="match status" value="1"/>
</dbReference>
<dbReference type="SUPFAM" id="SSF53850">
    <property type="entry name" value="Periplasmic binding protein-like II"/>
    <property type="match status" value="1"/>
</dbReference>
<sequence>MRLRGVAVAATAGGALVLAACGGSGDGTSSDGSSVTLWMYPVIADEQASAEYWKGIETDFESKNDGVDLKVELLPWEGRQEKITTALASGTGPDVVLLVPDMIPQYVEQGTLTPVGDIVENSPTKLLPNAVEAMTVNDEVYGVPIYQTVNAPIYNTALFEQAGINEMPQTWDAILEAAPKLAANDVAIYDYFGGPEESLNLTFYPLLWQAGGQVFSDDGSEVAFDSPEGVEALQFLLDLQAAGGLTADAPTVGSSFENRAMATSDAAMTHFADLTMTNRIAEAVGPDKITVGEPIEGPGGKAVFGIPGPLTLAEKAKDNDGAKAFLNYMLQPDVLAGLAAESGFFPPSNEVEVPDAGPLVEPFSAALEYANPGPIHPMSRQVMAVLASQIQAALLGNATAEEALTAAAEEANALLSSGGS</sequence>
<dbReference type="RefSeq" id="WP_129710990.1">
    <property type="nucleotide sequence ID" value="NZ_PYGE01000024.1"/>
</dbReference>
<dbReference type="PANTHER" id="PTHR43649">
    <property type="entry name" value="ARABINOSE-BINDING PROTEIN-RELATED"/>
    <property type="match status" value="1"/>
</dbReference>
<gene>
    <name evidence="2" type="ORF">CLV30_1246</name>
</gene>